<feature type="non-terminal residue" evidence="11">
    <location>
        <position position="1"/>
    </location>
</feature>
<dbReference type="InterPro" id="IPR035973">
    <property type="entry name" value="Cyt_c_oxidase_su3-like_sf"/>
</dbReference>
<gene>
    <name evidence="11" type="primary">Coiii_8</name>
    <name evidence="11" type="ORF">G6Z76_0008355</name>
</gene>
<keyword evidence="7 9" id="KW-0472">Membrane</keyword>
<feature type="domain" description="Heme-copper oxidase subunit III family profile" evidence="10">
    <location>
        <begin position="387"/>
        <end position="464"/>
    </location>
</feature>
<dbReference type="PROSITE" id="PS50253">
    <property type="entry name" value="COX3"/>
    <property type="match status" value="1"/>
</dbReference>
<accession>A0A836GA87</accession>
<comment type="similarity">
    <text evidence="2 8">Belongs to the cytochrome c oxidase subunit 3 family.</text>
</comment>
<evidence type="ECO:0000256" key="1">
    <source>
        <dbReference type="ARBA" id="ARBA00004141"/>
    </source>
</evidence>
<evidence type="ECO:0000256" key="5">
    <source>
        <dbReference type="ARBA" id="ARBA00022967"/>
    </source>
</evidence>
<dbReference type="InterPro" id="IPR013833">
    <property type="entry name" value="Cyt_c_oxidase_su3_a-hlx"/>
</dbReference>
<dbReference type="InterPro" id="IPR005312">
    <property type="entry name" value="DUF1759"/>
</dbReference>
<dbReference type="PANTHER" id="PTHR11403:SF7">
    <property type="entry name" value="CYTOCHROME C OXIDASE SUBUNIT 3"/>
    <property type="match status" value="1"/>
</dbReference>
<keyword evidence="8" id="KW-0496">Mitochondrion</keyword>
<dbReference type="InterPro" id="IPR000298">
    <property type="entry name" value="Cyt_c_oxidase-like_su3"/>
</dbReference>
<dbReference type="Gene3D" id="1.20.120.80">
    <property type="entry name" value="Cytochrome c oxidase, subunit III, four-helix bundle"/>
    <property type="match status" value="1"/>
</dbReference>
<dbReference type="EMBL" id="JAANIC010004112">
    <property type="protein sequence ID" value="KAG5335682.1"/>
    <property type="molecule type" value="Genomic_DNA"/>
</dbReference>
<keyword evidence="4 8" id="KW-0812">Transmembrane</keyword>
<keyword evidence="12" id="KW-1185">Reference proteome</keyword>
<evidence type="ECO:0000313" key="11">
    <source>
        <dbReference type="EMBL" id="KAG5335682.1"/>
    </source>
</evidence>
<dbReference type="Proteomes" id="UP000669903">
    <property type="component" value="Unassembled WGS sequence"/>
</dbReference>
<evidence type="ECO:0000256" key="4">
    <source>
        <dbReference type="ARBA" id="ARBA00022692"/>
    </source>
</evidence>
<evidence type="ECO:0000256" key="9">
    <source>
        <dbReference type="SAM" id="Phobius"/>
    </source>
</evidence>
<evidence type="ECO:0000256" key="2">
    <source>
        <dbReference type="ARBA" id="ARBA00010581"/>
    </source>
</evidence>
<dbReference type="AlphaFoldDB" id="A0A836GA87"/>
<dbReference type="InterPro" id="IPR024791">
    <property type="entry name" value="Cyt_c/ubiquinol_Oxase_su3"/>
</dbReference>
<comment type="caution">
    <text evidence="11">The sequence shown here is derived from an EMBL/GenBank/DDBJ whole genome shotgun (WGS) entry which is preliminary data.</text>
</comment>
<keyword evidence="5" id="KW-1278">Translocase</keyword>
<name>A0A836GA87_9HYME</name>
<dbReference type="GO" id="GO:0016020">
    <property type="term" value="C:membrane"/>
    <property type="evidence" value="ECO:0007669"/>
    <property type="project" value="UniProtKB-SubCell"/>
</dbReference>
<dbReference type="GO" id="GO:0005739">
    <property type="term" value="C:mitochondrion"/>
    <property type="evidence" value="ECO:0007669"/>
    <property type="project" value="TreeGrafter"/>
</dbReference>
<comment type="subcellular location">
    <subcellularLocation>
        <location evidence="1">Membrane</location>
        <topology evidence="1">Multi-pass membrane protein</topology>
    </subcellularLocation>
</comment>
<sequence length="464" mass="52894">METLPLADAKLKRAHTKSAITRLKTYIEKFDVNSGSQKVLIERKQRLSELCSQFEAVQFRIEILENADPSIPDQRVLYEQHAQQRDRFEDSYFQLMANYTLIESMETNASLSTASNGQAERSRETRVKLPKIELPIFTGAYDDWYSYRNTFEQLIHLNEDLAYIERFHYLRSSLKDAASDLIKSIETTAANYHEAWAAVKERFDNPRWIVQKHVSALFEVPAVRKENHSMTRELLDTVLKHLRALKALGRPTDYWNDLIIHLIISKLPNSSNTSQSNTQAAGQATDPPLPVATQCTSGHRSLNILLSTAIVHVYDTNNQIHSCRALLDNGSQMNFITKELANRLKLRERPLDVSVAGVMDEIIHANKVVNLCIKSRFNRFSEKMDCAHHALISKNINERKKSLLITITFGIYFSLLQLIDNINSPFTIADSIYGSTFFIATGFHGIYVIIGTLFLSVCLIRATL</sequence>
<dbReference type="GO" id="GO:0004129">
    <property type="term" value="F:cytochrome-c oxidase activity"/>
    <property type="evidence" value="ECO:0007669"/>
    <property type="project" value="InterPro"/>
</dbReference>
<protein>
    <recommendedName>
        <fullName evidence="3 8">Cytochrome c oxidase subunit 3</fullName>
    </recommendedName>
</protein>
<evidence type="ECO:0000256" key="8">
    <source>
        <dbReference type="RuleBase" id="RU003375"/>
    </source>
</evidence>
<dbReference type="SUPFAM" id="SSF81452">
    <property type="entry name" value="Cytochrome c oxidase subunit III-like"/>
    <property type="match status" value="1"/>
</dbReference>
<evidence type="ECO:0000313" key="12">
    <source>
        <dbReference type="Proteomes" id="UP000669903"/>
    </source>
</evidence>
<dbReference type="GO" id="GO:0006123">
    <property type="term" value="P:mitochondrial electron transport, cytochrome c to oxygen"/>
    <property type="evidence" value="ECO:0007669"/>
    <property type="project" value="TreeGrafter"/>
</dbReference>
<keyword evidence="6 9" id="KW-1133">Transmembrane helix</keyword>
<proteinExistence type="inferred from homology"/>
<feature type="non-terminal residue" evidence="11">
    <location>
        <position position="464"/>
    </location>
</feature>
<comment type="function">
    <text evidence="8">Component of the cytochrome c oxidase, the last enzyme in the mitochondrial electron transport chain which drives oxidative phosphorylation. The respiratory chain contains 3 multisubunit complexes succinate dehydrogenase (complex II, CII), ubiquinol-cytochrome c oxidoreductase (cytochrome b-c1 complex, complex III, CIII) and cytochrome c oxidase (complex IV, CIV), that cooperate to transfer electrons derived from NADH and succinate to molecular oxygen, creating an electrochemical gradient over the inner membrane that drives transmembrane transport and the ATP synthase. Cytochrome c oxidase is the component of the respiratory chain that catalyzes the reduction of oxygen to water. Electrons originating from reduced cytochrome c in the intermembrane space (IMS) are transferred via the dinuclear copper A center (CU(A)) of subunit 2 and heme A of subunit 1 to the active site in subunit 1, a binuclear center (BNC) formed by heme A3 and copper B (CU(B)). The BNC reduces molecular oxygen to 2 water molecules using 4 electrons from cytochrome c in the IMS and 4 protons from the mitochondrial matrix.</text>
</comment>
<evidence type="ECO:0000256" key="3">
    <source>
        <dbReference type="ARBA" id="ARBA00015944"/>
    </source>
</evidence>
<evidence type="ECO:0000259" key="10">
    <source>
        <dbReference type="PROSITE" id="PS50253"/>
    </source>
</evidence>
<feature type="transmembrane region" description="Helical" evidence="9">
    <location>
        <begin position="402"/>
        <end position="419"/>
    </location>
</feature>
<dbReference type="PANTHER" id="PTHR11403">
    <property type="entry name" value="CYTOCHROME C OXIDASE SUBUNIT III"/>
    <property type="match status" value="1"/>
</dbReference>
<evidence type="ECO:0000256" key="7">
    <source>
        <dbReference type="ARBA" id="ARBA00023136"/>
    </source>
</evidence>
<dbReference type="Pfam" id="PF00510">
    <property type="entry name" value="COX3"/>
    <property type="match status" value="1"/>
</dbReference>
<reference evidence="11" key="1">
    <citation type="submission" date="2020-03" db="EMBL/GenBank/DDBJ databases">
        <title>Relaxed selection underlies rapid genomic changes in the transitions from sociality to social parasitism in ants.</title>
        <authorList>
            <person name="Bi X."/>
        </authorList>
    </citation>
    <scope>NUCLEOTIDE SEQUENCE</scope>
    <source>
        <strain evidence="11">BGI-DK2014a</strain>
        <tissue evidence="11">Whole body</tissue>
    </source>
</reference>
<feature type="transmembrane region" description="Helical" evidence="9">
    <location>
        <begin position="431"/>
        <end position="460"/>
    </location>
</feature>
<evidence type="ECO:0000256" key="6">
    <source>
        <dbReference type="ARBA" id="ARBA00022989"/>
    </source>
</evidence>
<organism evidence="11 12">
    <name type="scientific">Acromyrmex charruanus</name>
    <dbReference type="NCBI Taxonomy" id="2715315"/>
    <lineage>
        <taxon>Eukaryota</taxon>
        <taxon>Metazoa</taxon>
        <taxon>Ecdysozoa</taxon>
        <taxon>Arthropoda</taxon>
        <taxon>Hexapoda</taxon>
        <taxon>Insecta</taxon>
        <taxon>Pterygota</taxon>
        <taxon>Neoptera</taxon>
        <taxon>Endopterygota</taxon>
        <taxon>Hymenoptera</taxon>
        <taxon>Apocrita</taxon>
        <taxon>Aculeata</taxon>
        <taxon>Formicoidea</taxon>
        <taxon>Formicidae</taxon>
        <taxon>Myrmicinae</taxon>
        <taxon>Acromyrmex</taxon>
    </lineage>
</organism>
<dbReference type="Pfam" id="PF03564">
    <property type="entry name" value="DUF1759"/>
    <property type="match status" value="1"/>
</dbReference>